<dbReference type="FunFam" id="1.20.5.500:FF:000007">
    <property type="entry name" value="ATPase inhibitor, putative"/>
    <property type="match status" value="1"/>
</dbReference>
<accession>A0A183VCF0</accession>
<dbReference type="AlphaFoldDB" id="A0A183VCF0"/>
<dbReference type="Proteomes" id="UP000050794">
    <property type="component" value="Unassembled WGS sequence"/>
</dbReference>
<dbReference type="Gene3D" id="1.20.5.500">
    <property type="entry name" value="Single helix bin"/>
    <property type="match status" value="1"/>
</dbReference>
<evidence type="ECO:0000256" key="3">
    <source>
        <dbReference type="ARBA" id="ARBA00022946"/>
    </source>
</evidence>
<evidence type="ECO:0000256" key="7">
    <source>
        <dbReference type="SAM" id="Coils"/>
    </source>
</evidence>
<dbReference type="GO" id="GO:0005739">
    <property type="term" value="C:mitochondrion"/>
    <property type="evidence" value="ECO:0007669"/>
    <property type="project" value="UniProtKB-SubCell"/>
</dbReference>
<sequence length="95" mass="10635">MSIRAVSVGELGSGAGKSGGTGGTIRDAGGAFGKMEVAREEQYFRNLQKEQLKALREHLRQEIEHHEVLAKTHEDAIERHKKRIAELEAEEQRIE</sequence>
<evidence type="ECO:0000313" key="11">
    <source>
        <dbReference type="WBParaSite" id="TCNE_0001842401-mRNA-1"/>
    </source>
</evidence>
<evidence type="ECO:0000313" key="9">
    <source>
        <dbReference type="EMBL" id="VDM49741.1"/>
    </source>
</evidence>
<reference evidence="9 10" key="2">
    <citation type="submission" date="2018-11" db="EMBL/GenBank/DDBJ databases">
        <authorList>
            <consortium name="Pathogen Informatics"/>
        </authorList>
    </citation>
    <scope>NUCLEOTIDE SEQUENCE [LARGE SCALE GENOMIC DNA]</scope>
</reference>
<evidence type="ECO:0000256" key="6">
    <source>
        <dbReference type="RuleBase" id="RU368087"/>
    </source>
</evidence>
<reference evidence="11" key="1">
    <citation type="submission" date="2016-06" db="UniProtKB">
        <authorList>
            <consortium name="WormBaseParasite"/>
        </authorList>
    </citation>
    <scope>IDENTIFICATION</scope>
</reference>
<dbReference type="PANTHER" id="PTHR48417:SF1">
    <property type="entry name" value="ATP SYNTHASE F1 SUBUNIT EPSILON"/>
    <property type="match status" value="1"/>
</dbReference>
<evidence type="ECO:0000256" key="2">
    <source>
        <dbReference type="ARBA" id="ARBA00010901"/>
    </source>
</evidence>
<dbReference type="PANTHER" id="PTHR48417">
    <property type="entry name" value="ATP SYNTHASE F1 SUBUNIT EPSILON"/>
    <property type="match status" value="1"/>
</dbReference>
<evidence type="ECO:0000256" key="5">
    <source>
        <dbReference type="ARBA" id="ARBA00023128"/>
    </source>
</evidence>
<organism evidence="10 11">
    <name type="scientific">Toxocara canis</name>
    <name type="common">Canine roundworm</name>
    <dbReference type="NCBI Taxonomy" id="6265"/>
    <lineage>
        <taxon>Eukaryota</taxon>
        <taxon>Metazoa</taxon>
        <taxon>Ecdysozoa</taxon>
        <taxon>Nematoda</taxon>
        <taxon>Chromadorea</taxon>
        <taxon>Rhabditida</taxon>
        <taxon>Spirurina</taxon>
        <taxon>Ascaridomorpha</taxon>
        <taxon>Ascaridoidea</taxon>
        <taxon>Toxocaridae</taxon>
        <taxon>Toxocara</taxon>
    </lineage>
</organism>
<gene>
    <name evidence="9" type="ORF">TCNE_LOCUS18420</name>
</gene>
<dbReference type="SUPFAM" id="SSF64602">
    <property type="entry name" value="F1 ATPase inhibitor, IF1, C-terminal domain"/>
    <property type="match status" value="1"/>
</dbReference>
<feature type="region of interest" description="Disordered" evidence="8">
    <location>
        <begin position="1"/>
        <end position="28"/>
    </location>
</feature>
<feature type="coiled-coil region" evidence="7">
    <location>
        <begin position="49"/>
        <end position="90"/>
    </location>
</feature>
<dbReference type="WBParaSite" id="TCNE_0001842401-mRNA-1">
    <property type="protein sequence ID" value="TCNE_0001842401-mRNA-1"/>
    <property type="gene ID" value="TCNE_0001842401"/>
</dbReference>
<evidence type="ECO:0000256" key="1">
    <source>
        <dbReference type="ARBA" id="ARBA00004173"/>
    </source>
</evidence>
<dbReference type="EMBL" id="UYWY01025508">
    <property type="protein sequence ID" value="VDM49741.1"/>
    <property type="molecule type" value="Genomic_DNA"/>
</dbReference>
<keyword evidence="3" id="KW-0809">Transit peptide</keyword>
<keyword evidence="5 6" id="KW-0496">Mitochondrion</keyword>
<comment type="similarity">
    <text evidence="2 6">Belongs to the ATPase inhibitor family.</text>
</comment>
<feature type="compositionally biased region" description="Gly residues" evidence="8">
    <location>
        <begin position="11"/>
        <end position="23"/>
    </location>
</feature>
<comment type="function">
    <text evidence="6">Thought to be a regulatory component of the ATP-synthesizing complex in the mitochondria.</text>
</comment>
<comment type="subcellular location">
    <subcellularLocation>
        <location evidence="1 6">Mitochondrion</location>
    </subcellularLocation>
</comment>
<evidence type="ECO:0000313" key="10">
    <source>
        <dbReference type="Proteomes" id="UP000050794"/>
    </source>
</evidence>
<protein>
    <recommendedName>
        <fullName evidence="6">ATPase inhibitor, mitochondrial</fullName>
    </recommendedName>
</protein>
<evidence type="ECO:0000256" key="4">
    <source>
        <dbReference type="ARBA" id="ARBA00023054"/>
    </source>
</evidence>
<name>A0A183VCF0_TOXCA</name>
<proteinExistence type="inferred from homology"/>
<keyword evidence="4 7" id="KW-0175">Coiled coil</keyword>
<keyword evidence="10" id="KW-1185">Reference proteome</keyword>
<dbReference type="GO" id="GO:0042030">
    <property type="term" value="F:ATPase inhibitor activity"/>
    <property type="evidence" value="ECO:0007669"/>
    <property type="project" value="InterPro"/>
</dbReference>
<dbReference type="InterPro" id="IPR007648">
    <property type="entry name" value="ATPase_inhibitor_mt"/>
</dbReference>
<dbReference type="Pfam" id="PF04568">
    <property type="entry name" value="IATP"/>
    <property type="match status" value="1"/>
</dbReference>
<evidence type="ECO:0000256" key="8">
    <source>
        <dbReference type="SAM" id="MobiDB-lite"/>
    </source>
</evidence>